<feature type="region of interest" description="Disordered" evidence="2">
    <location>
        <begin position="924"/>
        <end position="993"/>
    </location>
</feature>
<dbReference type="PANTHER" id="PTHR10291">
    <property type="entry name" value="DEHYDRODOLICHYL DIPHOSPHATE SYNTHASE FAMILY MEMBER"/>
    <property type="match status" value="1"/>
</dbReference>
<dbReference type="NCBIfam" id="TIGR00055">
    <property type="entry name" value="uppS"/>
    <property type="match status" value="1"/>
</dbReference>
<feature type="region of interest" description="Disordered" evidence="2">
    <location>
        <begin position="698"/>
        <end position="770"/>
    </location>
</feature>
<dbReference type="PANTHER" id="PTHR10291:SF0">
    <property type="entry name" value="DEHYDRODOLICHYL DIPHOSPHATE SYNTHASE 2"/>
    <property type="match status" value="1"/>
</dbReference>
<dbReference type="STRING" id="3076.A0A2P6U1Q3"/>
<keyword evidence="4" id="KW-1185">Reference proteome</keyword>
<gene>
    <name evidence="3" type="ORF">C2E21_1116</name>
</gene>
<evidence type="ECO:0000256" key="1">
    <source>
        <dbReference type="ARBA" id="ARBA00022679"/>
    </source>
</evidence>
<dbReference type="GO" id="GO:0045547">
    <property type="term" value="F:ditrans,polycis-polyprenyl diphosphate synthase [(2E,6E)-farnesyl diphosphate specific] activity"/>
    <property type="evidence" value="ECO:0007669"/>
    <property type="project" value="TreeGrafter"/>
</dbReference>
<feature type="compositionally biased region" description="Gly residues" evidence="2">
    <location>
        <begin position="226"/>
        <end position="242"/>
    </location>
</feature>
<feature type="region of interest" description="Disordered" evidence="2">
    <location>
        <begin position="553"/>
        <end position="625"/>
    </location>
</feature>
<sequence>MDGNSRWAAARGRPAAAGYAAGVEALRTVVRCCHAWRIPCLTVYAFSSENWGRPAAEVFFLLGLMERVLAAEVAQLAAAGVRLRFIGEEARLPPSLRRQIRSAELATADNCDLHLTIALSYSGRQDLTLAVQELVRQAAAGQLSPSDVTPDAIAAQLATRQLPAAWREPDFVIRTSGEQRLSNFMCWEAAYSELYFSAVPWPEFGVRELAAALRDYAGRERRFGGRRPGGGQSAADSGGGSRGTSCGDGSSSSSGGGGGSSGTRGGGAACPLLTSLPCSTWEAACPGEAPAEIRAYKLGRSRWSYNQIELRIGEKGGSRRAVVRQAAHAADAPFPEPAQDSAVCFHLQLESGQQLRAHIYIVYDGQPTRRAAAAAPSATQAARDAQQQQQRSEPLEQPEQQQQGSAAAQQGSGGEQYEWQLVLRRHCCKGCQGCLLRSIQRFGRLGKRSWSDATPDAQASPTANSMKDPRFMYLSLDEACTHVDAAAFRLVVGVYNESGTKLLGTGVSPPVRVLANNDVPTGAARIPLEATLPADWEGWTNMPATPVELDVPLMQPPVCQPPPAKRVRATPRKPRPQPAKPAGGSGKAVDEEQARSAKRRPKPAADAPAGKAAAPAAAGGSGGGGSLAAYSSLGATESLTEQQGSTPRVVVLSESAWKTQQQQLAGLKGMPTIHLAATGRAGSAGGRPANRSISLPATAAATQRHQSHWQLQQQRMAAQAGSGAGTPTGSGGPAPGQQHGMFTARSLASSGPTASQQPSPTSTSPRDASLANDISPFALAAAQASQAMAEGGSSAWPHQQQQQQVQQQMQQRAQQQQQQGPGGSTSERLPSPRLDPLVGASGVAPSRSPREQQWVTYSPQVQSSLPMPAPMLPPQLGGSDASSTLYYPGPGLPDRAALLQRQVEAGGLGPSLAALQAAQMGHALSAPTSASHPGVSPRMAPSLPGMVPSAGGSMGPSASASSSGLPGPAQCCTQLPMMGPGNAAGAPPRFSTAPDVQALQGLNMAARPASSPTTTGGLSPSAASPAEGDAARQTLLLQHAEAQMLAASRAAASRHARMASAFQVQLPEQAHAQRVQQAQQMQQAQQAQHAQQAQQAQQHLYLAQLQAQQHQAQQVQQAAAAAQQAATMAALQRMAAARMLPFPTAPTPLGPPPSIPGAAGGNPKAAGGAAGMLPQQIQQREGSGAPEFDGVRLMMTSPAGFGSLLDVGSIFDDLLP</sequence>
<dbReference type="GO" id="GO:0016094">
    <property type="term" value="P:polyprenol biosynthetic process"/>
    <property type="evidence" value="ECO:0007669"/>
    <property type="project" value="TreeGrafter"/>
</dbReference>
<feature type="compositionally biased region" description="Pro residues" evidence="2">
    <location>
        <begin position="554"/>
        <end position="564"/>
    </location>
</feature>
<feature type="compositionally biased region" description="Low complexity" evidence="2">
    <location>
        <begin position="243"/>
        <end position="253"/>
    </location>
</feature>
<name>A0A2P6U1Q3_CHLSO</name>
<dbReference type="AlphaFoldDB" id="A0A2P6U1Q3"/>
<dbReference type="HAMAP" id="MF_01139">
    <property type="entry name" value="ISPT"/>
    <property type="match status" value="1"/>
</dbReference>
<dbReference type="Pfam" id="PF01255">
    <property type="entry name" value="Prenyltransf"/>
    <property type="match status" value="1"/>
</dbReference>
<dbReference type="SUPFAM" id="SSF64005">
    <property type="entry name" value="Undecaprenyl diphosphate synthase"/>
    <property type="match status" value="1"/>
</dbReference>
<dbReference type="InterPro" id="IPR036424">
    <property type="entry name" value="UPP_synth-like_sf"/>
</dbReference>
<feature type="compositionally biased region" description="Low complexity" evidence="2">
    <location>
        <begin position="371"/>
        <end position="410"/>
    </location>
</feature>
<evidence type="ECO:0000313" key="3">
    <source>
        <dbReference type="EMBL" id="PRW60241.1"/>
    </source>
</evidence>
<dbReference type="Gene3D" id="3.40.1180.10">
    <property type="entry name" value="Decaprenyl diphosphate synthase-like"/>
    <property type="match status" value="1"/>
</dbReference>
<evidence type="ECO:0000256" key="2">
    <source>
        <dbReference type="SAM" id="MobiDB-lite"/>
    </source>
</evidence>
<feature type="compositionally biased region" description="Low complexity" evidence="2">
    <location>
        <begin position="1008"/>
        <end position="1022"/>
    </location>
</feature>
<organism evidence="3 4">
    <name type="scientific">Chlorella sorokiniana</name>
    <name type="common">Freshwater green alga</name>
    <dbReference type="NCBI Taxonomy" id="3076"/>
    <lineage>
        <taxon>Eukaryota</taxon>
        <taxon>Viridiplantae</taxon>
        <taxon>Chlorophyta</taxon>
        <taxon>core chlorophytes</taxon>
        <taxon>Trebouxiophyceae</taxon>
        <taxon>Chlorellales</taxon>
        <taxon>Chlorellaceae</taxon>
        <taxon>Chlorella clade</taxon>
        <taxon>Chlorella</taxon>
    </lineage>
</organism>
<feature type="compositionally biased region" description="Gly residues" evidence="2">
    <location>
        <begin position="254"/>
        <end position="264"/>
    </location>
</feature>
<feature type="region of interest" description="Disordered" evidence="2">
    <location>
        <begin position="371"/>
        <end position="411"/>
    </location>
</feature>
<accession>A0A2P6U1Q3</accession>
<feature type="compositionally biased region" description="Low complexity" evidence="2">
    <location>
        <begin position="708"/>
        <end position="721"/>
    </location>
</feature>
<feature type="region of interest" description="Disordered" evidence="2">
    <location>
        <begin position="1006"/>
        <end position="1029"/>
    </location>
</feature>
<feature type="compositionally biased region" description="Basic residues" evidence="2">
    <location>
        <begin position="565"/>
        <end position="575"/>
    </location>
</feature>
<feature type="compositionally biased region" description="Pro residues" evidence="2">
    <location>
        <begin position="1145"/>
        <end position="1155"/>
    </location>
</feature>
<feature type="region of interest" description="Disordered" evidence="2">
    <location>
        <begin position="1145"/>
        <end position="1171"/>
    </location>
</feature>
<evidence type="ECO:0000313" key="4">
    <source>
        <dbReference type="Proteomes" id="UP000239899"/>
    </source>
</evidence>
<feature type="compositionally biased region" description="Low complexity" evidence="2">
    <location>
        <begin position="948"/>
        <end position="969"/>
    </location>
</feature>
<feature type="region of interest" description="Disordered" evidence="2">
    <location>
        <begin position="221"/>
        <end position="264"/>
    </location>
</feature>
<comment type="caution">
    <text evidence="3">The sequence shown here is derived from an EMBL/GenBank/DDBJ whole genome shotgun (WGS) entry which is preliminary data.</text>
</comment>
<dbReference type="CDD" id="cd00475">
    <property type="entry name" value="Cis_IPPS"/>
    <property type="match status" value="1"/>
</dbReference>
<feature type="compositionally biased region" description="Low complexity" evidence="2">
    <location>
        <begin position="748"/>
        <end position="765"/>
    </location>
</feature>
<dbReference type="InterPro" id="IPR001441">
    <property type="entry name" value="UPP_synth-like"/>
</dbReference>
<dbReference type="OrthoDB" id="4173905at2759"/>
<feature type="compositionally biased region" description="Low complexity" evidence="2">
    <location>
        <begin position="782"/>
        <end position="819"/>
    </location>
</feature>
<feature type="compositionally biased region" description="Gly residues" evidence="2">
    <location>
        <begin position="722"/>
        <end position="734"/>
    </location>
</feature>
<keyword evidence="1" id="KW-0808">Transferase</keyword>
<feature type="region of interest" description="Disordered" evidence="2">
    <location>
        <begin position="782"/>
        <end position="857"/>
    </location>
</feature>
<dbReference type="Proteomes" id="UP000239899">
    <property type="component" value="Unassembled WGS sequence"/>
</dbReference>
<reference evidence="3 4" key="1">
    <citation type="journal article" date="2018" name="Plant J.">
        <title>Genome sequences of Chlorella sorokiniana UTEX 1602 and Micractinium conductrix SAG 241.80: implications to maltose excretion by a green alga.</title>
        <authorList>
            <person name="Arriola M.B."/>
            <person name="Velmurugan N."/>
            <person name="Zhang Y."/>
            <person name="Plunkett M.H."/>
            <person name="Hondzo H."/>
            <person name="Barney B.M."/>
        </authorList>
    </citation>
    <scope>NUCLEOTIDE SEQUENCE [LARGE SCALE GENOMIC DNA]</scope>
    <source>
        <strain evidence="4">UTEX 1602</strain>
    </source>
</reference>
<protein>
    <submittedName>
        <fullName evidence="3">UDP pyrophosphate synthase</fullName>
    </submittedName>
</protein>
<dbReference type="EMBL" id="LHPG02000002">
    <property type="protein sequence ID" value="PRW60241.1"/>
    <property type="molecule type" value="Genomic_DNA"/>
</dbReference>
<proteinExistence type="inferred from homology"/>
<feature type="compositionally biased region" description="Low complexity" evidence="2">
    <location>
        <begin position="604"/>
        <end position="618"/>
    </location>
</feature>